<reference evidence="4 5" key="1">
    <citation type="journal article" date="2010" name="Plant Cell">
        <title>The Chlorella variabilis NC64A genome reveals adaptation to photosymbiosis, coevolution with viruses, and cryptic sex.</title>
        <authorList>
            <person name="Blanc G."/>
            <person name="Duncan G."/>
            <person name="Agarkova I."/>
            <person name="Borodovsky M."/>
            <person name="Gurnon J."/>
            <person name="Kuo A."/>
            <person name="Lindquist E."/>
            <person name="Lucas S."/>
            <person name="Pangilinan J."/>
            <person name="Polle J."/>
            <person name="Salamov A."/>
            <person name="Terry A."/>
            <person name="Yamada T."/>
            <person name="Dunigan D.D."/>
            <person name="Grigoriev I.V."/>
            <person name="Claverie J.M."/>
            <person name="Van Etten J.L."/>
        </authorList>
    </citation>
    <scope>NUCLEOTIDE SEQUENCE [LARGE SCALE GENOMIC DNA]</scope>
    <source>
        <strain evidence="4 5">NC64A</strain>
    </source>
</reference>
<name>E1ZNT7_CHLVA</name>
<feature type="transmembrane region" description="Helical" evidence="3">
    <location>
        <begin position="158"/>
        <end position="182"/>
    </location>
</feature>
<proteinExistence type="predicted"/>
<dbReference type="RefSeq" id="XP_005844480.1">
    <property type="nucleotide sequence ID" value="XM_005844418.1"/>
</dbReference>
<keyword evidence="3" id="KW-1133">Transmembrane helix</keyword>
<feature type="coiled-coil region" evidence="1">
    <location>
        <begin position="66"/>
        <end position="93"/>
    </location>
</feature>
<feature type="region of interest" description="Disordered" evidence="2">
    <location>
        <begin position="213"/>
        <end position="238"/>
    </location>
</feature>
<evidence type="ECO:0000256" key="1">
    <source>
        <dbReference type="SAM" id="Coils"/>
    </source>
</evidence>
<dbReference type="EMBL" id="GL433856">
    <property type="protein sequence ID" value="EFN52378.1"/>
    <property type="molecule type" value="Genomic_DNA"/>
</dbReference>
<dbReference type="KEGG" id="cvr:CHLNCDRAFT_138815"/>
<protein>
    <recommendedName>
        <fullName evidence="6">Transmembrane protein</fullName>
    </recommendedName>
</protein>
<dbReference type="GeneID" id="17351934"/>
<organism evidence="5">
    <name type="scientific">Chlorella variabilis</name>
    <name type="common">Green alga</name>
    <dbReference type="NCBI Taxonomy" id="554065"/>
    <lineage>
        <taxon>Eukaryota</taxon>
        <taxon>Viridiplantae</taxon>
        <taxon>Chlorophyta</taxon>
        <taxon>core chlorophytes</taxon>
        <taxon>Trebouxiophyceae</taxon>
        <taxon>Chlorellales</taxon>
        <taxon>Chlorellaceae</taxon>
        <taxon>Chlorella clade</taxon>
        <taxon>Chlorella</taxon>
    </lineage>
</organism>
<dbReference type="InParanoid" id="E1ZNT7"/>
<evidence type="ECO:0000256" key="2">
    <source>
        <dbReference type="SAM" id="MobiDB-lite"/>
    </source>
</evidence>
<evidence type="ECO:0000256" key="3">
    <source>
        <dbReference type="SAM" id="Phobius"/>
    </source>
</evidence>
<evidence type="ECO:0000313" key="4">
    <source>
        <dbReference type="EMBL" id="EFN52378.1"/>
    </source>
</evidence>
<keyword evidence="1" id="KW-0175">Coiled coil</keyword>
<keyword evidence="5" id="KW-1185">Reference proteome</keyword>
<dbReference type="Proteomes" id="UP000008141">
    <property type="component" value="Unassembled WGS sequence"/>
</dbReference>
<accession>E1ZNT7</accession>
<sequence>MSSELDKLIAESEEAIKRLDAIQQRKHNATIWQRITRHFHKNSPHLINVLLAGSLLTVALGRLAQKQDFQAEKEEWEQQQRHLLAEKQQVEQRATALLSSTEALVTGLEEAAAGKGRRDLPQFVLQQLADWRQQAAVQQQQQLGLPAAAAAAGSAGAVLLYLICIGCLMHILVFGFIVGLCLDPIRTNGRAVKKETVASTVPSSVALTAVSSPVDADAEAPRQPHQQAVGEEQEDRHSGIEVDVVQACKEHAAAEADVEEHAATETEGAS</sequence>
<dbReference type="AlphaFoldDB" id="E1ZNT7"/>
<keyword evidence="3" id="KW-0472">Membrane</keyword>
<keyword evidence="3" id="KW-0812">Transmembrane</keyword>
<evidence type="ECO:0000313" key="5">
    <source>
        <dbReference type="Proteomes" id="UP000008141"/>
    </source>
</evidence>
<evidence type="ECO:0008006" key="6">
    <source>
        <dbReference type="Google" id="ProtNLM"/>
    </source>
</evidence>
<dbReference type="OrthoDB" id="513725at2759"/>
<gene>
    <name evidence="4" type="ORF">CHLNCDRAFT_138815</name>
</gene>